<dbReference type="GO" id="GO:0016491">
    <property type="term" value="F:oxidoreductase activity"/>
    <property type="evidence" value="ECO:0000318"/>
    <property type="project" value="GO_Central"/>
</dbReference>
<dbReference type="RefSeq" id="XP_681431.1">
    <property type="nucleotide sequence ID" value="XM_676339.1"/>
</dbReference>
<dbReference type="InterPro" id="IPR050464">
    <property type="entry name" value="Zeta_carotene_desat/Oxidored"/>
</dbReference>
<accession>Q5AU68</accession>
<name>Q5AU68_EMENI</name>
<protein>
    <submittedName>
        <fullName evidence="3">Amine oxidase, flavin-containing superfamily (AFU_orthologue AFUA_5G01210)</fullName>
    </submittedName>
</protein>
<dbReference type="EMBL" id="BN001302">
    <property type="protein sequence ID" value="CBF74013.1"/>
    <property type="molecule type" value="Genomic_DNA"/>
</dbReference>
<sequence length="473" mass="52277">MHSSIGTSLLVFASIFLGLVPALATPESGNDDFPAGDNDIISRDVAIIGGGASGTFAAVRLRERGKTVVLIERDDHLGGHTHTYYDSDGTPIDYGVWVYSDYPVSRSFFAHFNITLTTEFLNGNPEATQRVDFRTGQPVAPPVGNVVEAMTRYTQILLQYPYLMDGWDLPYPVPEDLLLSFQDFIEKHDLQAAIETLALYMQGFGEVLQLPAVYVMKLFHLGVVQGVQTGFLRPASRANSDLYRAAEGELRDDLLLSSTVAHIQRSAEDSGPQQIVVRTPKGQQRVQADKVIVTIPPLLGELENFDLDERESEIFGRFDNNSYFPAILRMSGLPGNGTQFVNKAPETPYNIAPVPSTHVFEPTASRDLWTAFFGGGSAPISSKQARQTILDNALSLRAAGYPISDPEIVAFRPHVPYALHVSSEDIADGFYRDLYGLQGYRNTFYTGAAFHSHDSAETWKFTENLLNERVLMD</sequence>
<keyword evidence="1" id="KW-0732">Signal</keyword>
<dbReference type="SUPFAM" id="SSF51905">
    <property type="entry name" value="FAD/NAD(P)-binding domain"/>
    <property type="match status" value="1"/>
</dbReference>
<dbReference type="Gene3D" id="3.30.70.1990">
    <property type="match status" value="1"/>
</dbReference>
<dbReference type="HOGENOM" id="CLU_028280_0_0_1"/>
<accession>C8V6X5</accession>
<dbReference type="FunFam" id="1.10.405.20:FF:000002">
    <property type="entry name" value="Amine oxidase, flavin-containing superfamily"/>
    <property type="match status" value="1"/>
</dbReference>
<dbReference type="Proteomes" id="UP000000560">
    <property type="component" value="Chromosome II"/>
</dbReference>
<dbReference type="InterPro" id="IPR002937">
    <property type="entry name" value="Amino_oxidase"/>
</dbReference>
<evidence type="ECO:0000313" key="4">
    <source>
        <dbReference type="Proteomes" id="UP000000560"/>
    </source>
</evidence>
<dbReference type="PANTHER" id="PTHR42923:SF26">
    <property type="entry name" value="FMN REDUCTASE LOT6, PUTATIVE (AFU_ORTHOLOGUE AFUA_7G06600)-RELATED"/>
    <property type="match status" value="1"/>
</dbReference>
<reference evidence="4" key="2">
    <citation type="journal article" date="2009" name="Fungal Genet. Biol.">
        <title>The 2008 update of the Aspergillus nidulans genome annotation: a community effort.</title>
        <authorList>
            <person name="Wortman J.R."/>
            <person name="Gilsenan J.M."/>
            <person name="Joardar V."/>
            <person name="Deegan J."/>
            <person name="Clutterbuck J."/>
            <person name="Andersen M.R."/>
            <person name="Archer D."/>
            <person name="Bencina M."/>
            <person name="Braus G."/>
            <person name="Coutinho P."/>
            <person name="von Dohren H."/>
            <person name="Doonan J."/>
            <person name="Driessen A.J."/>
            <person name="Durek P."/>
            <person name="Espeso E."/>
            <person name="Fekete E."/>
            <person name="Flipphi M."/>
            <person name="Estrada C.G."/>
            <person name="Geysens S."/>
            <person name="Goldman G."/>
            <person name="de Groot P.W."/>
            <person name="Hansen K."/>
            <person name="Harris S.D."/>
            <person name="Heinekamp T."/>
            <person name="Helmstaedt K."/>
            <person name="Henrissat B."/>
            <person name="Hofmann G."/>
            <person name="Homan T."/>
            <person name="Horio T."/>
            <person name="Horiuchi H."/>
            <person name="James S."/>
            <person name="Jones M."/>
            <person name="Karaffa L."/>
            <person name="Karanyi Z."/>
            <person name="Kato M."/>
            <person name="Keller N."/>
            <person name="Kelly D.E."/>
            <person name="Kiel J.A."/>
            <person name="Kim J.M."/>
            <person name="van der Klei I.J."/>
            <person name="Klis F.M."/>
            <person name="Kovalchuk A."/>
            <person name="Krasevec N."/>
            <person name="Kubicek C.P."/>
            <person name="Liu B."/>
            <person name="Maccabe A."/>
            <person name="Meyer V."/>
            <person name="Mirabito P."/>
            <person name="Miskei M."/>
            <person name="Mos M."/>
            <person name="Mullins J."/>
            <person name="Nelson D.R."/>
            <person name="Nielsen J."/>
            <person name="Oakley B.R."/>
            <person name="Osmani S.A."/>
            <person name="Pakula T."/>
            <person name="Paszewski A."/>
            <person name="Paulsen I."/>
            <person name="Pilsyk S."/>
            <person name="Pocsi I."/>
            <person name="Punt P.J."/>
            <person name="Ram A.F."/>
            <person name="Ren Q."/>
            <person name="Robellet X."/>
            <person name="Robson G."/>
            <person name="Seiboth B."/>
            <person name="van Solingen P."/>
            <person name="Specht T."/>
            <person name="Sun J."/>
            <person name="Taheri-Talesh N."/>
            <person name="Takeshita N."/>
            <person name="Ussery D."/>
            <person name="vanKuyk P.A."/>
            <person name="Visser H."/>
            <person name="van de Vondervoort P.J."/>
            <person name="de Vries R.P."/>
            <person name="Walton J."/>
            <person name="Xiang X."/>
            <person name="Xiong Y."/>
            <person name="Zeng A.P."/>
            <person name="Brandt B.W."/>
            <person name="Cornell M.J."/>
            <person name="van den Hondel C.A."/>
            <person name="Visser J."/>
            <person name="Oliver S.G."/>
            <person name="Turner G."/>
        </authorList>
    </citation>
    <scope>GENOME REANNOTATION</scope>
    <source>
        <strain evidence="4">FGSC A4 / ATCC 38163 / CBS 112.46 / NRRL 194 / M139</strain>
    </source>
</reference>
<dbReference type="PANTHER" id="PTHR42923">
    <property type="entry name" value="PROTOPORPHYRINOGEN OXIDASE"/>
    <property type="match status" value="1"/>
</dbReference>
<dbReference type="InterPro" id="IPR036188">
    <property type="entry name" value="FAD/NAD-bd_sf"/>
</dbReference>
<dbReference type="OMA" id="TYYMSAT"/>
<evidence type="ECO:0000256" key="1">
    <source>
        <dbReference type="SAM" id="SignalP"/>
    </source>
</evidence>
<keyword evidence="4" id="KW-1185">Reference proteome</keyword>
<dbReference type="GeneID" id="2869159"/>
<evidence type="ECO:0000313" key="3">
    <source>
        <dbReference type="EMBL" id="CBF74013.1"/>
    </source>
</evidence>
<organism evidence="3 4">
    <name type="scientific">Emericella nidulans (strain FGSC A4 / ATCC 38163 / CBS 112.46 / NRRL 194 / M139)</name>
    <name type="common">Aspergillus nidulans</name>
    <dbReference type="NCBI Taxonomy" id="227321"/>
    <lineage>
        <taxon>Eukaryota</taxon>
        <taxon>Fungi</taxon>
        <taxon>Dikarya</taxon>
        <taxon>Ascomycota</taxon>
        <taxon>Pezizomycotina</taxon>
        <taxon>Eurotiomycetes</taxon>
        <taxon>Eurotiomycetidae</taxon>
        <taxon>Eurotiales</taxon>
        <taxon>Aspergillaceae</taxon>
        <taxon>Aspergillus</taxon>
        <taxon>Aspergillus subgen. Nidulantes</taxon>
    </lineage>
</organism>
<proteinExistence type="predicted"/>
<dbReference type="OrthoDB" id="68575at2759"/>
<dbReference type="VEuPathDB" id="FungiDB:AN8162"/>
<dbReference type="AlphaFoldDB" id="Q5AU68"/>
<evidence type="ECO:0000259" key="2">
    <source>
        <dbReference type="Pfam" id="PF01593"/>
    </source>
</evidence>
<reference evidence="4" key="1">
    <citation type="journal article" date="2005" name="Nature">
        <title>Sequencing of Aspergillus nidulans and comparative analysis with A. fumigatus and A. oryzae.</title>
        <authorList>
            <person name="Galagan J.E."/>
            <person name="Calvo S.E."/>
            <person name="Cuomo C."/>
            <person name="Ma L.J."/>
            <person name="Wortman J.R."/>
            <person name="Batzoglou S."/>
            <person name="Lee S.I."/>
            <person name="Basturkmen M."/>
            <person name="Spevak C.C."/>
            <person name="Clutterbuck J."/>
            <person name="Kapitonov V."/>
            <person name="Jurka J."/>
            <person name="Scazzocchio C."/>
            <person name="Farman M."/>
            <person name="Butler J."/>
            <person name="Purcell S."/>
            <person name="Harris S."/>
            <person name="Braus G.H."/>
            <person name="Draht O."/>
            <person name="Busch S."/>
            <person name="D'Enfert C."/>
            <person name="Bouchier C."/>
            <person name="Goldman G.H."/>
            <person name="Bell-Pedersen D."/>
            <person name="Griffiths-Jones S."/>
            <person name="Doonan J.H."/>
            <person name="Yu J."/>
            <person name="Vienken K."/>
            <person name="Pain A."/>
            <person name="Freitag M."/>
            <person name="Selker E.U."/>
            <person name="Archer D.B."/>
            <person name="Penalva M.A."/>
            <person name="Oakley B.R."/>
            <person name="Momany M."/>
            <person name="Tanaka T."/>
            <person name="Kumagai T."/>
            <person name="Asai K."/>
            <person name="Machida M."/>
            <person name="Nierman W.C."/>
            <person name="Denning D.W."/>
            <person name="Caddick M."/>
            <person name="Hynes M."/>
            <person name="Paoletti M."/>
            <person name="Fischer R."/>
            <person name="Miller B."/>
            <person name="Dyer P."/>
            <person name="Sachs M.S."/>
            <person name="Osmani S.A."/>
            <person name="Birren B.W."/>
        </authorList>
    </citation>
    <scope>NUCLEOTIDE SEQUENCE [LARGE SCALE GENOMIC DNA]</scope>
    <source>
        <strain evidence="4">FGSC A4 / ATCC 38163 / CBS 112.46 / NRRL 194 / M139</strain>
    </source>
</reference>
<dbReference type="Gene3D" id="1.10.405.20">
    <property type="match status" value="1"/>
</dbReference>
<gene>
    <name evidence="3" type="ORF">ANIA_08162</name>
</gene>
<dbReference type="KEGG" id="ani:ANIA_08162"/>
<dbReference type="InParanoid" id="Q5AU68"/>
<dbReference type="eggNOG" id="ENOG502R1TU">
    <property type="taxonomic scope" value="Eukaryota"/>
</dbReference>
<feature type="chain" id="PRO_5030175724" evidence="1">
    <location>
        <begin position="25"/>
        <end position="473"/>
    </location>
</feature>
<feature type="signal peptide" evidence="1">
    <location>
        <begin position="1"/>
        <end position="24"/>
    </location>
</feature>
<dbReference type="Pfam" id="PF01593">
    <property type="entry name" value="Amino_oxidase"/>
    <property type="match status" value="1"/>
</dbReference>
<dbReference type="Gene3D" id="3.50.50.60">
    <property type="entry name" value="FAD/NAD(P)-binding domain"/>
    <property type="match status" value="1"/>
</dbReference>
<feature type="domain" description="Amine oxidase" evidence="2">
    <location>
        <begin position="53"/>
        <end position="297"/>
    </location>
</feature>